<feature type="domain" description="Tetrapyrrole biosynthesis uroporphyrinogen III synthase" evidence="1">
    <location>
        <begin position="57"/>
        <end position="229"/>
    </location>
</feature>
<proteinExistence type="predicted"/>
<dbReference type="EMBL" id="WGGD01000005">
    <property type="protein sequence ID" value="MUN28701.1"/>
    <property type="molecule type" value="Genomic_DNA"/>
</dbReference>
<dbReference type="Gene3D" id="3.40.50.10090">
    <property type="match status" value="2"/>
</dbReference>
<evidence type="ECO:0000313" key="3">
    <source>
        <dbReference type="Proteomes" id="UP000470772"/>
    </source>
</evidence>
<dbReference type="SUPFAM" id="SSF69618">
    <property type="entry name" value="HemD-like"/>
    <property type="match status" value="1"/>
</dbReference>
<dbReference type="CDD" id="cd06578">
    <property type="entry name" value="HemD"/>
    <property type="match status" value="1"/>
</dbReference>
<comment type="caution">
    <text evidence="2">The sequence shown here is derived from an EMBL/GenBank/DDBJ whole genome shotgun (WGS) entry which is preliminary data.</text>
</comment>
<dbReference type="Pfam" id="PF02602">
    <property type="entry name" value="HEM4"/>
    <property type="match status" value="1"/>
</dbReference>
<dbReference type="Proteomes" id="UP000470772">
    <property type="component" value="Unassembled WGS sequence"/>
</dbReference>
<dbReference type="InterPro" id="IPR036108">
    <property type="entry name" value="4pyrrol_syn_uPrphyn_synt_sf"/>
</dbReference>
<dbReference type="GO" id="GO:0033014">
    <property type="term" value="P:tetrapyrrole biosynthetic process"/>
    <property type="evidence" value="ECO:0007669"/>
    <property type="project" value="InterPro"/>
</dbReference>
<evidence type="ECO:0000259" key="1">
    <source>
        <dbReference type="Pfam" id="PF02602"/>
    </source>
</evidence>
<dbReference type="GO" id="GO:0004852">
    <property type="term" value="F:uroporphyrinogen-III synthase activity"/>
    <property type="evidence" value="ECO:0007669"/>
    <property type="project" value="InterPro"/>
</dbReference>
<organism evidence="2 3">
    <name type="scientific">Sulfuracidifex metallicus DSM 6482 = JCM 9184</name>
    <dbReference type="NCBI Taxonomy" id="523847"/>
    <lineage>
        <taxon>Archaea</taxon>
        <taxon>Thermoproteota</taxon>
        <taxon>Thermoprotei</taxon>
        <taxon>Sulfolobales</taxon>
        <taxon>Sulfolobaceae</taxon>
        <taxon>Sulfuracidifex</taxon>
    </lineage>
</organism>
<keyword evidence="3" id="KW-1185">Reference proteome</keyword>
<name>A0A6A9QNE4_SULME</name>
<gene>
    <name evidence="2" type="ORF">GC250_04425</name>
</gene>
<reference evidence="2 3" key="1">
    <citation type="submission" date="2019-10" db="EMBL/GenBank/DDBJ databases">
        <title>Sequencing and Assembly of Multiple Reported Metal-Biooxidizing Members of the Extremely Thermoacidophilic Archaeal Family Sulfolobaceae.</title>
        <authorList>
            <person name="Counts J.A."/>
            <person name="Kelly R.M."/>
        </authorList>
    </citation>
    <scope>NUCLEOTIDE SEQUENCE [LARGE SCALE GENOMIC DNA]</scope>
    <source>
        <strain evidence="2 3">DSM 6482</strain>
    </source>
</reference>
<dbReference type="InterPro" id="IPR003754">
    <property type="entry name" value="4pyrrol_synth_uPrphyn_synth"/>
</dbReference>
<sequence>MILKRPVMNLQEDSKRYQKRRVISFRPEGKSLGEVEGFHIINIPIERTLCVNVGPIDVKQFEAIVFMSEKSVECFTVNSMPEKVYAIGSETALLLKAKGIIPIVPETYDSKSLADRILKDGITSLLVIRSNKGNSYLRDKLQGEIKYKEVNSYIIENDEKGVEKAKEYLESCWADYIVFTSSETAKVLSKYLSDRCNYIVISIGPFTTEAIERKKEVKIIESKEHSIGGIRKLLQDLR</sequence>
<evidence type="ECO:0000313" key="2">
    <source>
        <dbReference type="EMBL" id="MUN28701.1"/>
    </source>
</evidence>
<accession>A0A6A9QNE4</accession>
<protein>
    <submittedName>
        <fullName evidence="2">Uroporphyrinogen-III synthase</fullName>
    </submittedName>
</protein>
<dbReference type="AlphaFoldDB" id="A0A6A9QNE4"/>